<protein>
    <submittedName>
        <fullName evidence="2">Uncharacterized protein</fullName>
    </submittedName>
</protein>
<feature type="compositionally biased region" description="Low complexity" evidence="1">
    <location>
        <begin position="61"/>
        <end position="97"/>
    </location>
</feature>
<reference evidence="2" key="2">
    <citation type="submission" date="2013-10" db="EMBL/GenBank/DDBJ databases">
        <authorList>
            <person name="Aslett M."/>
        </authorList>
    </citation>
    <scope>NUCLEOTIDE SEQUENCE [LARGE SCALE GENOMIC DNA]</scope>
    <source>
        <strain evidence="2">Houghton</strain>
    </source>
</reference>
<dbReference type="AlphaFoldDB" id="U6LPY5"/>
<reference evidence="2" key="1">
    <citation type="submission" date="2013-10" db="EMBL/GenBank/DDBJ databases">
        <title>Genomic analysis of the causative agents of coccidiosis in chickens.</title>
        <authorList>
            <person name="Reid A.J."/>
            <person name="Blake D."/>
            <person name="Billington K."/>
            <person name="Browne H."/>
            <person name="Dunn M."/>
            <person name="Hung S."/>
            <person name="Kawahara F."/>
            <person name="Miranda-Saavedra D."/>
            <person name="Mourier T."/>
            <person name="Nagra H."/>
            <person name="Otto T.D."/>
            <person name="Rawlings N."/>
            <person name="Sanchez A."/>
            <person name="Sanders M."/>
            <person name="Subramaniam C."/>
            <person name="Tay Y."/>
            <person name="Dear P."/>
            <person name="Doerig C."/>
            <person name="Gruber A."/>
            <person name="Parkinson J."/>
            <person name="Shirley M."/>
            <person name="Wan K.L."/>
            <person name="Berriman M."/>
            <person name="Tomley F."/>
            <person name="Pain A."/>
        </authorList>
    </citation>
    <scope>NUCLEOTIDE SEQUENCE [LARGE SCALE GENOMIC DNA]</scope>
    <source>
        <strain evidence="2">Houghton</strain>
    </source>
</reference>
<proteinExistence type="predicted"/>
<gene>
    <name evidence="2" type="ORF">EBH_0047820</name>
</gene>
<keyword evidence="3" id="KW-1185">Reference proteome</keyword>
<name>U6LPY5_9EIME</name>
<dbReference type="Proteomes" id="UP000030750">
    <property type="component" value="Unassembled WGS sequence"/>
</dbReference>
<sequence length="379" mass="40623">MEPLRGPPLDEDEWIAPDLPMPGAHEPGTSQQALQSPAPAGAADPSTFGRSSMQVIKGPHGASLTTSRAATGAAAGPSRDEGAAAPAAGLPPGSAAAERPSAVPPSSASKTGIEASDKGLPFISSLLTHIRTESEGTAAVAALTGAGSSTASSLSTPTIAKLLETPNATVSALLQHPYVRLPRQIERDCLNSALVDFRRKTPRPQGIRCAVPLLQEAHELLSHRDLSLTQVKQLLQVTSELMEHGAQYQSQDVSRHPTFRAVERLGTRFLLLDTVVSAFLVIGRRAADQDWRRVVDRIDDKAPPRPKRGNLSARGSFSFSLCQDLSNAIRTLKTGRRPDPAEIVRIKRMLFCLPFSPAHFKGKDFDPWRNDDNSGIDRL</sequence>
<accession>U6LPY5</accession>
<feature type="region of interest" description="Disordered" evidence="1">
    <location>
        <begin position="1"/>
        <end position="115"/>
    </location>
</feature>
<dbReference type="VEuPathDB" id="ToxoDB:EBH_0047820"/>
<dbReference type="OrthoDB" id="348356at2759"/>
<evidence type="ECO:0000313" key="3">
    <source>
        <dbReference type="Proteomes" id="UP000030750"/>
    </source>
</evidence>
<evidence type="ECO:0000313" key="2">
    <source>
        <dbReference type="EMBL" id="CDJ52211.1"/>
    </source>
</evidence>
<organism evidence="2 3">
    <name type="scientific">Eimeria brunetti</name>
    <dbReference type="NCBI Taxonomy" id="51314"/>
    <lineage>
        <taxon>Eukaryota</taxon>
        <taxon>Sar</taxon>
        <taxon>Alveolata</taxon>
        <taxon>Apicomplexa</taxon>
        <taxon>Conoidasida</taxon>
        <taxon>Coccidia</taxon>
        <taxon>Eucoccidiorida</taxon>
        <taxon>Eimeriorina</taxon>
        <taxon>Eimeriidae</taxon>
        <taxon>Eimeria</taxon>
    </lineage>
</organism>
<evidence type="ECO:0000256" key="1">
    <source>
        <dbReference type="SAM" id="MobiDB-lite"/>
    </source>
</evidence>
<dbReference type="EMBL" id="HG713090">
    <property type="protein sequence ID" value="CDJ52211.1"/>
    <property type="molecule type" value="Genomic_DNA"/>
</dbReference>